<dbReference type="GO" id="GO:0046872">
    <property type="term" value="F:metal ion binding"/>
    <property type="evidence" value="ECO:0007669"/>
    <property type="project" value="UniProtKB-KW"/>
</dbReference>
<dbReference type="Pfam" id="PF03193">
    <property type="entry name" value="RsgA_GTPase"/>
    <property type="match status" value="1"/>
</dbReference>
<evidence type="ECO:0000256" key="10">
    <source>
        <dbReference type="HAMAP-Rule" id="MF_01820"/>
    </source>
</evidence>
<feature type="binding site" evidence="10">
    <location>
        <position position="301"/>
    </location>
    <ligand>
        <name>Zn(2+)</name>
        <dbReference type="ChEBI" id="CHEBI:29105"/>
    </ligand>
</feature>
<dbReference type="PROSITE" id="PS51721">
    <property type="entry name" value="G_CP"/>
    <property type="match status" value="1"/>
</dbReference>
<keyword evidence="6 10" id="KW-0378">Hydrolase</keyword>
<keyword evidence="9 10" id="KW-0342">GTP-binding</keyword>
<dbReference type="EC" id="3.6.1.-" evidence="10"/>
<dbReference type="InterPro" id="IPR030378">
    <property type="entry name" value="G_CP_dom"/>
</dbReference>
<feature type="binding site" evidence="10">
    <location>
        <begin position="215"/>
        <end position="223"/>
    </location>
    <ligand>
        <name>GTP</name>
        <dbReference type="ChEBI" id="CHEBI:37565"/>
    </ligand>
</feature>
<dbReference type="HAMAP" id="MF_01820">
    <property type="entry name" value="GTPase_RsgA"/>
    <property type="match status" value="1"/>
</dbReference>
<comment type="subunit">
    <text evidence="10">Monomer. Associates with 30S ribosomal subunit, binds 16S rRNA.</text>
</comment>
<comment type="similarity">
    <text evidence="10">Belongs to the TRAFAC class YlqF/YawG GTPase family. RsgA subfamily.</text>
</comment>
<dbReference type="GO" id="GO:0003924">
    <property type="term" value="F:GTPase activity"/>
    <property type="evidence" value="ECO:0007669"/>
    <property type="project" value="UniProtKB-UniRule"/>
</dbReference>
<keyword evidence="3 10" id="KW-0479">Metal-binding</keyword>
<evidence type="ECO:0000256" key="1">
    <source>
        <dbReference type="ARBA" id="ARBA00022490"/>
    </source>
</evidence>
<name>A0A1Z3N6S7_BDEBC</name>
<organism evidence="13 14">
    <name type="scientific">Bdellovibrio bacteriovorus</name>
    <dbReference type="NCBI Taxonomy" id="959"/>
    <lineage>
        <taxon>Bacteria</taxon>
        <taxon>Pseudomonadati</taxon>
        <taxon>Bdellovibrionota</taxon>
        <taxon>Bdellovibrionia</taxon>
        <taxon>Bdellovibrionales</taxon>
        <taxon>Pseudobdellovibrionaceae</taxon>
        <taxon>Bdellovibrio</taxon>
    </lineage>
</organism>
<sequence length="373" mass="42233">MELSVTTSSILPAWGWNALLQAQIELRPLKSHEVVGRIINQEREMYRVVFFKNDHEGKALAQLSGKFRYEHSDLNLEYPGVGDWVICELHSNDEHAVIHEVLSRQSCFYRKEPGSGARAQIVAANVDVIFVTVSANQDFNLKRLDRYMSLAWESNASPVIVLTKADLAEDLKGLIAEVEDRHPAVPVHAVSALDPQTLEPLKTHLLPGKTVVLLGSSGVGKSTLGNLLLEKEQIKTQSIREDDDKGKHTTTSRSLYQLPSGALLMDTPGMRELGLLDHREGFENLFDDILELATRCRFTDCQHQTEPGCAVQAALESGELEAERWESFQNLERELRYFERKTDPEKAREERQKWKKITQGLRVRVKQKSRGEI</sequence>
<evidence type="ECO:0000256" key="4">
    <source>
        <dbReference type="ARBA" id="ARBA00022730"/>
    </source>
</evidence>
<keyword evidence="7 10" id="KW-0862">Zinc</keyword>
<evidence type="ECO:0000259" key="12">
    <source>
        <dbReference type="PROSITE" id="PS51721"/>
    </source>
</evidence>
<keyword evidence="4 10" id="KW-0699">rRNA-binding</keyword>
<dbReference type="SUPFAM" id="SSF50249">
    <property type="entry name" value="Nucleic acid-binding proteins"/>
    <property type="match status" value="1"/>
</dbReference>
<evidence type="ECO:0000256" key="9">
    <source>
        <dbReference type="ARBA" id="ARBA00023134"/>
    </source>
</evidence>
<accession>A0A1Z3N6S7</accession>
<dbReference type="EMBL" id="CP020946">
    <property type="protein sequence ID" value="ASD63111.1"/>
    <property type="molecule type" value="Genomic_DNA"/>
</dbReference>
<keyword evidence="8 10" id="KW-0694">RNA-binding</keyword>
<comment type="subcellular location">
    <subcellularLocation>
        <location evidence="10">Cytoplasm</location>
    </subcellularLocation>
</comment>
<dbReference type="PANTHER" id="PTHR32120:SF10">
    <property type="entry name" value="SMALL RIBOSOMAL SUBUNIT BIOGENESIS GTPASE RSGA"/>
    <property type="match status" value="1"/>
</dbReference>
<dbReference type="AlphaFoldDB" id="A0A1Z3N6S7"/>
<feature type="binding site" evidence="10">
    <location>
        <begin position="163"/>
        <end position="166"/>
    </location>
    <ligand>
        <name>GTP</name>
        <dbReference type="ChEBI" id="CHEBI:37565"/>
    </ligand>
</feature>
<reference evidence="13 14" key="1">
    <citation type="submission" date="2017-04" db="EMBL/GenBank/DDBJ databases">
        <title>Whole genome sequence of Bdellovibrio bacteriovorus strain SSB218315.</title>
        <authorList>
            <person name="Oyedara O."/>
            <person name="Rodriguez-Perez M.A."/>
        </authorList>
    </citation>
    <scope>NUCLEOTIDE SEQUENCE [LARGE SCALE GENOMIC DNA]</scope>
    <source>
        <strain evidence="13 14">SSB218315</strain>
    </source>
</reference>
<keyword evidence="2 10" id="KW-0690">Ribosome biogenesis</keyword>
<feature type="domain" description="CP-type G" evidence="12">
    <location>
        <begin position="114"/>
        <end position="273"/>
    </location>
</feature>
<comment type="cofactor">
    <cofactor evidence="10">
        <name>Zn(2+)</name>
        <dbReference type="ChEBI" id="CHEBI:29105"/>
    </cofactor>
    <text evidence="10">Binds 1 zinc ion per subunit.</text>
</comment>
<evidence type="ECO:0000256" key="3">
    <source>
        <dbReference type="ARBA" id="ARBA00022723"/>
    </source>
</evidence>
<dbReference type="GO" id="GO:0019843">
    <property type="term" value="F:rRNA binding"/>
    <property type="evidence" value="ECO:0007669"/>
    <property type="project" value="UniProtKB-KW"/>
</dbReference>
<evidence type="ECO:0000313" key="14">
    <source>
        <dbReference type="Proteomes" id="UP000197003"/>
    </source>
</evidence>
<gene>
    <name evidence="10" type="primary">rsgA</name>
    <name evidence="13" type="ORF">B9G79_05775</name>
</gene>
<proteinExistence type="inferred from homology"/>
<dbReference type="InterPro" id="IPR010914">
    <property type="entry name" value="RsgA_GTPase_dom"/>
</dbReference>
<dbReference type="Gene3D" id="3.40.50.300">
    <property type="entry name" value="P-loop containing nucleotide triphosphate hydrolases"/>
    <property type="match status" value="1"/>
</dbReference>
<dbReference type="OrthoDB" id="5288797at2"/>
<feature type="binding site" evidence="10">
    <location>
        <position position="303"/>
    </location>
    <ligand>
        <name>Zn(2+)</name>
        <dbReference type="ChEBI" id="CHEBI:29105"/>
    </ligand>
</feature>
<dbReference type="CDD" id="cd01854">
    <property type="entry name" value="YjeQ_EngC"/>
    <property type="match status" value="1"/>
</dbReference>
<feature type="binding site" evidence="10">
    <location>
        <position position="296"/>
    </location>
    <ligand>
        <name>Zn(2+)</name>
        <dbReference type="ChEBI" id="CHEBI:29105"/>
    </ligand>
</feature>
<comment type="function">
    <text evidence="10">One of several proteins that assist in the late maturation steps of the functional core of the 30S ribosomal subunit. Helps release RbfA from mature subunits. May play a role in the assembly of ribosomal proteins into the subunit. Circularly permuted GTPase that catalyzes slow GTP hydrolysis, GTPase activity is stimulated by the 30S ribosomal subunit.</text>
</comment>
<dbReference type="GO" id="GO:0005525">
    <property type="term" value="F:GTP binding"/>
    <property type="evidence" value="ECO:0007669"/>
    <property type="project" value="UniProtKB-UniRule"/>
</dbReference>
<keyword evidence="5 10" id="KW-0547">Nucleotide-binding</keyword>
<dbReference type="Gene3D" id="1.10.40.50">
    <property type="entry name" value="Probable gtpase engc, domain 3"/>
    <property type="match status" value="1"/>
</dbReference>
<feature type="binding site" evidence="10">
    <location>
        <position position="309"/>
    </location>
    <ligand>
        <name>Zn(2+)</name>
        <dbReference type="ChEBI" id="CHEBI:29105"/>
    </ligand>
</feature>
<evidence type="ECO:0000256" key="7">
    <source>
        <dbReference type="ARBA" id="ARBA00022833"/>
    </source>
</evidence>
<feature type="domain" description="EngC GTPase" evidence="11">
    <location>
        <begin position="124"/>
        <end position="271"/>
    </location>
</feature>
<dbReference type="GO" id="GO:0042274">
    <property type="term" value="P:ribosomal small subunit biogenesis"/>
    <property type="evidence" value="ECO:0007669"/>
    <property type="project" value="UniProtKB-UniRule"/>
</dbReference>
<evidence type="ECO:0000256" key="5">
    <source>
        <dbReference type="ARBA" id="ARBA00022741"/>
    </source>
</evidence>
<dbReference type="InterPro" id="IPR027417">
    <property type="entry name" value="P-loop_NTPase"/>
</dbReference>
<dbReference type="InterPro" id="IPR012340">
    <property type="entry name" value="NA-bd_OB-fold"/>
</dbReference>
<protein>
    <recommendedName>
        <fullName evidence="10">Small ribosomal subunit biogenesis GTPase RsgA</fullName>
        <ecNumber evidence="10">3.6.1.-</ecNumber>
    </recommendedName>
</protein>
<dbReference type="Gene3D" id="2.40.50.140">
    <property type="entry name" value="Nucleic acid-binding proteins"/>
    <property type="match status" value="1"/>
</dbReference>
<evidence type="ECO:0000256" key="8">
    <source>
        <dbReference type="ARBA" id="ARBA00022884"/>
    </source>
</evidence>
<dbReference type="InterPro" id="IPR004881">
    <property type="entry name" value="Ribosome_biogen_GTPase_RsgA"/>
</dbReference>
<keyword evidence="1 10" id="KW-0963">Cytoplasm</keyword>
<evidence type="ECO:0000256" key="2">
    <source>
        <dbReference type="ARBA" id="ARBA00022517"/>
    </source>
</evidence>
<evidence type="ECO:0000256" key="6">
    <source>
        <dbReference type="ARBA" id="ARBA00022801"/>
    </source>
</evidence>
<evidence type="ECO:0000313" key="13">
    <source>
        <dbReference type="EMBL" id="ASD63111.1"/>
    </source>
</evidence>
<dbReference type="NCBIfam" id="TIGR00157">
    <property type="entry name" value="ribosome small subunit-dependent GTPase A"/>
    <property type="match status" value="1"/>
</dbReference>
<dbReference type="PANTHER" id="PTHR32120">
    <property type="entry name" value="SMALL RIBOSOMAL SUBUNIT BIOGENESIS GTPASE RSGA"/>
    <property type="match status" value="1"/>
</dbReference>
<dbReference type="GO" id="GO:0005737">
    <property type="term" value="C:cytoplasm"/>
    <property type="evidence" value="ECO:0007669"/>
    <property type="project" value="UniProtKB-SubCell"/>
</dbReference>
<dbReference type="PROSITE" id="PS50936">
    <property type="entry name" value="ENGC_GTPASE"/>
    <property type="match status" value="1"/>
</dbReference>
<dbReference type="Proteomes" id="UP000197003">
    <property type="component" value="Chromosome"/>
</dbReference>
<dbReference type="SUPFAM" id="SSF52540">
    <property type="entry name" value="P-loop containing nucleoside triphosphate hydrolases"/>
    <property type="match status" value="1"/>
</dbReference>
<evidence type="ECO:0000259" key="11">
    <source>
        <dbReference type="PROSITE" id="PS50936"/>
    </source>
</evidence>